<dbReference type="GO" id="GO:0043066">
    <property type="term" value="P:negative regulation of apoptotic process"/>
    <property type="evidence" value="ECO:0007669"/>
    <property type="project" value="TreeGrafter"/>
</dbReference>
<accession>A0A3S3PA47</accession>
<dbReference type="GO" id="GO:0031398">
    <property type="term" value="P:positive regulation of protein ubiquitination"/>
    <property type="evidence" value="ECO:0007669"/>
    <property type="project" value="TreeGrafter"/>
</dbReference>
<evidence type="ECO:0000256" key="6">
    <source>
        <dbReference type="SAM" id="MobiDB-lite"/>
    </source>
</evidence>
<feature type="domain" description="RING-type" evidence="7">
    <location>
        <begin position="509"/>
        <end position="544"/>
    </location>
</feature>
<name>A0A3S3PA47_9ACAR</name>
<feature type="region of interest" description="Disordered" evidence="6">
    <location>
        <begin position="32"/>
        <end position="94"/>
    </location>
</feature>
<comment type="similarity">
    <text evidence="1">Belongs to the IAP family.</text>
</comment>
<dbReference type="PROSITE" id="PS50089">
    <property type="entry name" value="ZF_RING_2"/>
    <property type="match status" value="1"/>
</dbReference>
<dbReference type="FunFam" id="1.10.1170.10:FF:000002">
    <property type="entry name" value="Baculoviral IAP repeat containing 7"/>
    <property type="match status" value="1"/>
</dbReference>
<feature type="region of interest" description="Disordered" evidence="6">
    <location>
        <begin position="446"/>
        <end position="503"/>
    </location>
</feature>
<keyword evidence="2" id="KW-0479">Metal-binding</keyword>
<feature type="compositionally biased region" description="Basic and acidic residues" evidence="6">
    <location>
        <begin position="37"/>
        <end position="52"/>
    </location>
</feature>
<dbReference type="Gene3D" id="1.10.1170.10">
    <property type="entry name" value="Inhibitor Of Apoptosis Protein (2mihbC-IAP-1), Chain A"/>
    <property type="match status" value="2"/>
</dbReference>
<dbReference type="PANTHER" id="PTHR10044:SF139">
    <property type="entry name" value="DEATH-ASSOCIATED INHIBITOR OF APOPTOSIS 2"/>
    <property type="match status" value="1"/>
</dbReference>
<feature type="compositionally biased region" description="Low complexity" evidence="6">
    <location>
        <begin position="470"/>
        <end position="496"/>
    </location>
</feature>
<feature type="compositionally biased region" description="Basic and acidic residues" evidence="6">
    <location>
        <begin position="446"/>
        <end position="469"/>
    </location>
</feature>
<evidence type="ECO:0000256" key="4">
    <source>
        <dbReference type="ARBA" id="ARBA00022833"/>
    </source>
</evidence>
<dbReference type="CDD" id="cd00022">
    <property type="entry name" value="BIR"/>
    <property type="match status" value="2"/>
</dbReference>
<keyword evidence="4" id="KW-0862">Zinc</keyword>
<evidence type="ECO:0000256" key="1">
    <source>
        <dbReference type="ARBA" id="ARBA00006672"/>
    </source>
</evidence>
<dbReference type="OrthoDB" id="6428517at2759"/>
<dbReference type="AlphaFoldDB" id="A0A3S3PA47"/>
<dbReference type="EMBL" id="NCKU01001823">
    <property type="protein sequence ID" value="RWS11154.1"/>
    <property type="molecule type" value="Genomic_DNA"/>
</dbReference>
<dbReference type="CDD" id="cd16510">
    <property type="entry name" value="RING-HC_IAPs"/>
    <property type="match status" value="1"/>
</dbReference>
<dbReference type="InterPro" id="IPR050784">
    <property type="entry name" value="IAP"/>
</dbReference>
<evidence type="ECO:0000256" key="5">
    <source>
        <dbReference type="PROSITE-ProRule" id="PRU00175"/>
    </source>
</evidence>
<dbReference type="InterPro" id="IPR001841">
    <property type="entry name" value="Znf_RING"/>
</dbReference>
<evidence type="ECO:0000259" key="7">
    <source>
        <dbReference type="PROSITE" id="PS50089"/>
    </source>
</evidence>
<dbReference type="GO" id="GO:0008270">
    <property type="term" value="F:zinc ion binding"/>
    <property type="evidence" value="ECO:0007669"/>
    <property type="project" value="UniProtKB-KW"/>
</dbReference>
<dbReference type="Pfam" id="PF13920">
    <property type="entry name" value="zf-C3HC4_3"/>
    <property type="match status" value="1"/>
</dbReference>
<gene>
    <name evidence="8" type="ORF">B4U79_02310</name>
</gene>
<sequence length="556" mass="62555">MDKSATQVITVVNNVVDNDNNNNRRVASVTVVTGSGDRGEEPRVFDPIDIRRVPLNNRTSPIPTPPPTPAATQNASQAGNPTSNGSVPPPTRNTELTEGAILRSLPDEITVYTVDERRTDTAEMSNRDLNLNYFFSIMRDERERLFSFEAGNWRVPFLSKEDLAHAGFFYLMNSDRVQCAFCRGVICSWEPGDVPLVEHKKHYPRCPWLLGYDVGNIAIGTDPVQGNKRARGRDVCGGSHPVRVSPTSEAFTRIYRLPNVKTVTLEEFGVRVHKGAANTRYSSSDARYLSFNEKWPKVKYDPRELAEAGFYFTGTSDCVKCFYCDGGVCDWDKARNPWIEHGLRFPDCDYVLLNKGPSFLEACKRTYSLEMIEVSLRREQHLENMIISDWMKSKVIEDLKRIRDYPDEILDAVLRARWKRVHRAYEHVGELNNDVIAHIASIAPSSEKDKEQKVEKAKKPSDEKEELPLSRESISSNEDSSPLSSLSSSPSSSMSSSPPPSIDRDRLVCKACLDKEVCVMFLPCAHLVTCSQCALSVSFCPLCRSEIKGHVRTYLA</sequence>
<protein>
    <submittedName>
        <fullName evidence="8">Putative inhibitor of apoptosis-like protein</fullName>
    </submittedName>
</protein>
<keyword evidence="3 5" id="KW-0863">Zinc-finger</keyword>
<evidence type="ECO:0000256" key="2">
    <source>
        <dbReference type="ARBA" id="ARBA00022723"/>
    </source>
</evidence>
<dbReference type="InterPro" id="IPR013083">
    <property type="entry name" value="Znf_RING/FYVE/PHD"/>
</dbReference>
<dbReference type="InterPro" id="IPR001370">
    <property type="entry name" value="BIR_rpt"/>
</dbReference>
<organism evidence="8 9">
    <name type="scientific">Dinothrombium tinctorium</name>
    <dbReference type="NCBI Taxonomy" id="1965070"/>
    <lineage>
        <taxon>Eukaryota</taxon>
        <taxon>Metazoa</taxon>
        <taxon>Ecdysozoa</taxon>
        <taxon>Arthropoda</taxon>
        <taxon>Chelicerata</taxon>
        <taxon>Arachnida</taxon>
        <taxon>Acari</taxon>
        <taxon>Acariformes</taxon>
        <taxon>Trombidiformes</taxon>
        <taxon>Prostigmata</taxon>
        <taxon>Anystina</taxon>
        <taxon>Parasitengona</taxon>
        <taxon>Trombidioidea</taxon>
        <taxon>Trombidiidae</taxon>
        <taxon>Dinothrombium</taxon>
    </lineage>
</organism>
<dbReference type="Pfam" id="PF00653">
    <property type="entry name" value="BIR"/>
    <property type="match status" value="2"/>
</dbReference>
<comment type="caution">
    <text evidence="8">The sequence shown here is derived from an EMBL/GenBank/DDBJ whole genome shotgun (WGS) entry which is preliminary data.</text>
</comment>
<dbReference type="SUPFAM" id="SSF57924">
    <property type="entry name" value="Inhibitor of apoptosis (IAP) repeat"/>
    <property type="match status" value="2"/>
</dbReference>
<dbReference type="GO" id="GO:0051726">
    <property type="term" value="P:regulation of cell cycle"/>
    <property type="evidence" value="ECO:0007669"/>
    <property type="project" value="TreeGrafter"/>
</dbReference>
<dbReference type="PROSITE" id="PS50143">
    <property type="entry name" value="BIR_REPEAT_2"/>
    <property type="match status" value="2"/>
</dbReference>
<evidence type="ECO:0000313" key="8">
    <source>
        <dbReference type="EMBL" id="RWS11154.1"/>
    </source>
</evidence>
<evidence type="ECO:0000256" key="3">
    <source>
        <dbReference type="ARBA" id="ARBA00022771"/>
    </source>
</evidence>
<evidence type="ECO:0000313" key="9">
    <source>
        <dbReference type="Proteomes" id="UP000285301"/>
    </source>
</evidence>
<dbReference type="GO" id="GO:0005634">
    <property type="term" value="C:nucleus"/>
    <property type="evidence" value="ECO:0007669"/>
    <property type="project" value="TreeGrafter"/>
</dbReference>
<dbReference type="GO" id="GO:0043027">
    <property type="term" value="F:cysteine-type endopeptidase inhibitor activity involved in apoptotic process"/>
    <property type="evidence" value="ECO:0007669"/>
    <property type="project" value="TreeGrafter"/>
</dbReference>
<dbReference type="SMART" id="SM00238">
    <property type="entry name" value="BIR"/>
    <property type="match status" value="2"/>
</dbReference>
<reference evidence="8 9" key="1">
    <citation type="journal article" date="2018" name="Gigascience">
        <title>Genomes of trombidid mites reveal novel predicted allergens and laterally-transferred genes associated with secondary metabolism.</title>
        <authorList>
            <person name="Dong X."/>
            <person name="Chaisiri K."/>
            <person name="Xia D."/>
            <person name="Armstrong S.D."/>
            <person name="Fang Y."/>
            <person name="Donnelly M.J."/>
            <person name="Kadowaki T."/>
            <person name="McGarry J.W."/>
            <person name="Darby A.C."/>
            <person name="Makepeace B.L."/>
        </authorList>
    </citation>
    <scope>NUCLEOTIDE SEQUENCE [LARGE SCALE GENOMIC DNA]</scope>
    <source>
        <strain evidence="8">UoL-WK</strain>
    </source>
</reference>
<proteinExistence type="inferred from homology"/>
<dbReference type="Gene3D" id="3.30.40.10">
    <property type="entry name" value="Zinc/RING finger domain, C3HC4 (zinc finger)"/>
    <property type="match status" value="1"/>
</dbReference>
<keyword evidence="9" id="KW-1185">Reference proteome</keyword>
<dbReference type="GO" id="GO:0005737">
    <property type="term" value="C:cytoplasm"/>
    <property type="evidence" value="ECO:0007669"/>
    <property type="project" value="TreeGrafter"/>
</dbReference>
<dbReference type="PANTHER" id="PTHR10044">
    <property type="entry name" value="INHIBITOR OF APOPTOSIS"/>
    <property type="match status" value="1"/>
</dbReference>
<dbReference type="Proteomes" id="UP000285301">
    <property type="component" value="Unassembled WGS sequence"/>
</dbReference>
<feature type="compositionally biased region" description="Polar residues" evidence="6">
    <location>
        <begin position="79"/>
        <end position="94"/>
    </location>
</feature>
<dbReference type="STRING" id="1965070.A0A3S3PA47"/>
<dbReference type="GO" id="GO:0061630">
    <property type="term" value="F:ubiquitin protein ligase activity"/>
    <property type="evidence" value="ECO:0007669"/>
    <property type="project" value="TreeGrafter"/>
</dbReference>